<dbReference type="InterPro" id="IPR023393">
    <property type="entry name" value="START-like_dom_sf"/>
</dbReference>
<keyword evidence="2" id="KW-1185">Reference proteome</keyword>
<dbReference type="Pfam" id="PF10604">
    <property type="entry name" value="Polyketide_cyc2"/>
    <property type="match status" value="1"/>
</dbReference>
<dbReference type="CDD" id="cd07812">
    <property type="entry name" value="SRPBCC"/>
    <property type="match status" value="1"/>
</dbReference>
<organism evidence="1 2">
    <name type="scientific">Nitrosopumilus adriaticus</name>
    <dbReference type="NCBI Taxonomy" id="1580092"/>
    <lineage>
        <taxon>Archaea</taxon>
        <taxon>Nitrososphaerota</taxon>
        <taxon>Nitrososphaeria</taxon>
        <taxon>Nitrosopumilales</taxon>
        <taxon>Nitrosopumilaceae</taxon>
        <taxon>Nitrosopumilus</taxon>
    </lineage>
</organism>
<dbReference type="EMBL" id="CP011070">
    <property type="protein sequence ID" value="AJW71246.1"/>
    <property type="molecule type" value="Genomic_DNA"/>
</dbReference>
<dbReference type="HOGENOM" id="CLU_131895_0_0_2"/>
<protein>
    <submittedName>
        <fullName evidence="1">Cyclase/dehydrase</fullName>
    </submittedName>
</protein>
<reference evidence="2" key="1">
    <citation type="submission" date="2015-03" db="EMBL/GenBank/DDBJ databases">
        <title>Characterization of two novel Thaumarchaeota isolated from the Northern Adriatic Sea.</title>
        <authorList>
            <person name="Bayer B."/>
            <person name="Vojvoda J."/>
            <person name="Offre P."/>
            <person name="Srivastava A."/>
            <person name="Elisabeth N."/>
            <person name="Garcia J.A.L."/>
            <person name="Schleper C."/>
            <person name="Herndl G.J."/>
        </authorList>
    </citation>
    <scope>NUCLEOTIDE SEQUENCE [LARGE SCALE GENOMIC DNA]</scope>
    <source>
        <strain evidence="2">NF5</strain>
    </source>
</reference>
<dbReference type="STRING" id="1580092.NADRNF5_1565"/>
<proteinExistence type="predicted"/>
<gene>
    <name evidence="1" type="ORF">NADRNF5_1565</name>
</gene>
<dbReference type="Gene3D" id="3.30.530.20">
    <property type="match status" value="1"/>
</dbReference>
<sequence length="142" mass="16295">MILYMATIDVKVEINATPEKVWEIVSDIDNEPKFWKGTKEVKNLSKEGDTIKREITIAFRDQKCLQEVRLEPKKRIEAKFTKGIINGEKIVSIIPNGDKTILQTAWDIKLTGMMSMFTGIIKNHIKSGTEQAMQSIKEEIER</sequence>
<evidence type="ECO:0000313" key="1">
    <source>
        <dbReference type="EMBL" id="AJW71246.1"/>
    </source>
</evidence>
<dbReference type="KEGG" id="nin:NADRNF5_1565"/>
<dbReference type="Proteomes" id="UP000032408">
    <property type="component" value="Chromosome"/>
</dbReference>
<dbReference type="AlphaFoldDB" id="A0A0D5C3D3"/>
<accession>A0A0D5C3D3</accession>
<evidence type="ECO:0000313" key="2">
    <source>
        <dbReference type="Proteomes" id="UP000032408"/>
    </source>
</evidence>
<reference evidence="1 2" key="2">
    <citation type="journal article" date="2016" name="ISME J.">
        <title>Physiological and genomic characterization of two novel marine thaumarchaeal strains indicates niche differentiation.</title>
        <authorList>
            <person name="Bayer B."/>
            <person name="Vojvoda J."/>
            <person name="Offre P."/>
            <person name="Alves R.J."/>
            <person name="Elisabeth N.H."/>
            <person name="Garcia J.A."/>
            <person name="Volland J.M."/>
            <person name="Srivastava A."/>
            <person name="Schleper C."/>
            <person name="Herndl G.J."/>
        </authorList>
    </citation>
    <scope>NUCLEOTIDE SEQUENCE [LARGE SCALE GENOMIC DNA]</scope>
    <source>
        <strain evidence="1 2">NF5</strain>
    </source>
</reference>
<name>A0A0D5C3D3_9ARCH</name>
<dbReference type="SUPFAM" id="SSF55961">
    <property type="entry name" value="Bet v1-like"/>
    <property type="match status" value="1"/>
</dbReference>
<dbReference type="InterPro" id="IPR019587">
    <property type="entry name" value="Polyketide_cyclase/dehydratase"/>
</dbReference>